<protein>
    <submittedName>
        <fullName evidence="3">Uncharacterized protein</fullName>
    </submittedName>
</protein>
<sequence>MFNVVLLLPLVVGLIWGSTNIAMKCYSKTKLKCFAFFLLNQCASVLLMLGFKYTQKKCLHCWTFKELSKGVAIANSTALFTSALMSYCLCKEKIGWSDSHCLVAFDIFIRAIHHL</sequence>
<dbReference type="AlphaFoldDB" id="A0AA85JI41"/>
<organism evidence="2 3">
    <name type="scientific">Trichobilharzia regenti</name>
    <name type="common">Nasal bird schistosome</name>
    <dbReference type="NCBI Taxonomy" id="157069"/>
    <lineage>
        <taxon>Eukaryota</taxon>
        <taxon>Metazoa</taxon>
        <taxon>Spiralia</taxon>
        <taxon>Lophotrochozoa</taxon>
        <taxon>Platyhelminthes</taxon>
        <taxon>Trematoda</taxon>
        <taxon>Digenea</taxon>
        <taxon>Strigeidida</taxon>
        <taxon>Schistosomatoidea</taxon>
        <taxon>Schistosomatidae</taxon>
        <taxon>Trichobilharzia</taxon>
    </lineage>
</organism>
<keyword evidence="1" id="KW-0812">Transmembrane</keyword>
<feature type="transmembrane region" description="Helical" evidence="1">
    <location>
        <begin position="6"/>
        <end position="26"/>
    </location>
</feature>
<evidence type="ECO:0000256" key="1">
    <source>
        <dbReference type="SAM" id="Phobius"/>
    </source>
</evidence>
<reference evidence="3" key="2">
    <citation type="submission" date="2023-11" db="UniProtKB">
        <authorList>
            <consortium name="WormBaseParasite"/>
        </authorList>
    </citation>
    <scope>IDENTIFICATION</scope>
</reference>
<evidence type="ECO:0000313" key="2">
    <source>
        <dbReference type="Proteomes" id="UP000050795"/>
    </source>
</evidence>
<dbReference type="WBParaSite" id="TREG1_3360.8">
    <property type="protein sequence ID" value="TREG1_3360.8"/>
    <property type="gene ID" value="TREG1_3360"/>
</dbReference>
<name>A0AA85JI41_TRIRE</name>
<feature type="transmembrane region" description="Helical" evidence="1">
    <location>
        <begin position="33"/>
        <end position="51"/>
    </location>
</feature>
<feature type="transmembrane region" description="Helical" evidence="1">
    <location>
        <begin position="71"/>
        <end position="90"/>
    </location>
</feature>
<keyword evidence="2" id="KW-1185">Reference proteome</keyword>
<keyword evidence="1" id="KW-0472">Membrane</keyword>
<keyword evidence="1" id="KW-1133">Transmembrane helix</keyword>
<dbReference type="Proteomes" id="UP000050795">
    <property type="component" value="Unassembled WGS sequence"/>
</dbReference>
<evidence type="ECO:0000313" key="3">
    <source>
        <dbReference type="WBParaSite" id="TREG1_3360.8"/>
    </source>
</evidence>
<reference evidence="2" key="1">
    <citation type="submission" date="2022-06" db="EMBL/GenBank/DDBJ databases">
        <authorList>
            <person name="Berger JAMES D."/>
            <person name="Berger JAMES D."/>
        </authorList>
    </citation>
    <scope>NUCLEOTIDE SEQUENCE [LARGE SCALE GENOMIC DNA]</scope>
</reference>
<proteinExistence type="predicted"/>
<accession>A0AA85JI41</accession>